<reference evidence="8 9" key="1">
    <citation type="submission" date="2014-04" db="EMBL/GenBank/DDBJ databases">
        <title>Genetic diversity of Changuinola Sero group viruses isolated from three Southern American countries Panama, Brazil and Columbia.</title>
        <authorList>
            <person name="Duraisamy R."/>
            <person name="Kapoor A."/>
            <person name="Lipkin W.I."/>
            <person name="Tesh R.B."/>
        </authorList>
    </citation>
    <scope>NUCLEOTIDE SEQUENCE [LARGE SCALE GENOMIC DNA]</scope>
    <source>
        <strain evidence="8">BT436</strain>
    </source>
</reference>
<comment type="function">
    <text evidence="1">The VP4 protein is one of the five proteins (with VP1, VP3, VP6 and VP7) which form the inner capsid of the virus.</text>
</comment>
<dbReference type="Gene3D" id="1.20.1280.200">
    <property type="entry name" value="Orbivirus VP4 core protein, C-terminal domain"/>
    <property type="match status" value="1"/>
</dbReference>
<evidence type="ECO:0000256" key="7">
    <source>
        <dbReference type="ARBA" id="ARBA00022844"/>
    </source>
</evidence>
<dbReference type="GO" id="GO:0039624">
    <property type="term" value="C:viral outer capsid"/>
    <property type="evidence" value="ECO:0007669"/>
    <property type="project" value="UniProtKB-KW"/>
</dbReference>
<evidence type="ECO:0000313" key="9">
    <source>
        <dbReference type="Proteomes" id="UP000097394"/>
    </source>
</evidence>
<keyword evidence="6" id="KW-1152">Outer capsid protein</keyword>
<name>A0A0A0RCM0_9REOV</name>
<sequence>MPEPHAVIYLTSELVQVILTSYLPKWKLSGNETLNDIWIQNGTYIYDVYCYGDISRWEYRQLRGHGFIFVSTKKRIKLLDGEVEVDIHLNGNYIHATPRELETEIGKRRLKLRKNFGDILRKYGFMVSQILNGSEAETLNNANFKIHKVKGLPKNPPTYDRLCEISYRKDGTTDEKLVSMLDYMIYSAEEVHYIGCGDLRTLFKFKKRSEKRFQQVQWHLYDKIIPETPYTNLHIHNTFVNKASDVMRYIDISKKVERVFIWDVSSDRINLNDEEWDTFRAKEDRTGEIIATDLDGMFSIALIKHRIPTTIENYRCITSDLLPQPSAPHDMYELRNLIKLSGFSWVNRDHIPNYRYMNINAEKCRKMVCDYHGKDRGKELKKRIYEYLHIERSNGLHDESTSSRSDLFYLTNINNITEKNKISRVIRSSMISTLWISKRELFDYEDFPFDKNYVMLKYSTRDTRVLDGNGAVLFLIWSYPHVFSRNEHYDPSWAMNFAVTIKELVPDPPVPDVSLCRFIGLRAESSQLRLNFPNTHEVSDCVKHIGLDLSGHLYIALICNGYVTDLYWWFDMILKWSSQDRDKKIYDLKISKATVIEWKEEMANKPWHVRNDLIAALRELIYQRKKLEPLIQRWIELLRMT</sequence>
<evidence type="ECO:0000256" key="3">
    <source>
        <dbReference type="ARBA" id="ARBA00009708"/>
    </source>
</evidence>
<comment type="subcellular location">
    <subcellularLocation>
        <location evidence="2">Virion</location>
    </subcellularLocation>
</comment>
<evidence type="ECO:0000313" key="8">
    <source>
        <dbReference type="EMBL" id="AIV43210.1"/>
    </source>
</evidence>
<evidence type="ECO:0000256" key="6">
    <source>
        <dbReference type="ARBA" id="ARBA00022770"/>
    </source>
</evidence>
<dbReference type="CDD" id="cd20758">
    <property type="entry name" value="capping_2-OMTase_Orbivirus"/>
    <property type="match status" value="1"/>
</dbReference>
<dbReference type="Proteomes" id="UP000097394">
    <property type="component" value="Genome"/>
</dbReference>
<evidence type="ECO:0000256" key="1">
    <source>
        <dbReference type="ARBA" id="ARBA00002541"/>
    </source>
</evidence>
<comment type="similarity">
    <text evidence="3">Belongs to the orbivirus VP4 family.</text>
</comment>
<evidence type="ECO:0000256" key="4">
    <source>
        <dbReference type="ARBA" id="ARBA00021787"/>
    </source>
</evidence>
<keyword evidence="7" id="KW-0946">Virion</keyword>
<keyword evidence="5" id="KW-0167">Capsid protein</keyword>
<protein>
    <recommendedName>
        <fullName evidence="4">Core protein VP4</fullName>
    </recommendedName>
</protein>
<dbReference type="InterPro" id="IPR043026">
    <property type="entry name" value="Orbi_VP4_C"/>
</dbReference>
<evidence type="ECO:0000256" key="2">
    <source>
        <dbReference type="ARBA" id="ARBA00004328"/>
    </source>
</evidence>
<dbReference type="EMBL" id="KJ746839">
    <property type="protein sequence ID" value="AIV43210.1"/>
    <property type="molecule type" value="Genomic_RNA"/>
</dbReference>
<proteinExistence type="inferred from homology"/>
<dbReference type="Gene3D" id="3.40.50.150">
    <property type="entry name" value="Vaccinia Virus protein VP39"/>
    <property type="match status" value="1"/>
</dbReference>
<evidence type="ECO:0000256" key="5">
    <source>
        <dbReference type="ARBA" id="ARBA00022561"/>
    </source>
</evidence>
<organism evidence="8 9">
    <name type="scientific">Changuinola virus</name>
    <dbReference type="NCBI Taxonomy" id="40052"/>
    <lineage>
        <taxon>Viruses</taxon>
        <taxon>Riboviria</taxon>
        <taxon>Orthornavirae</taxon>
        <taxon>Duplornaviricota</taxon>
        <taxon>Resentoviricetes</taxon>
        <taxon>Reovirales</taxon>
        <taxon>Sedoreoviridae</taxon>
        <taxon>Orbivirus</taxon>
        <taxon>Orbivirus changuinolaense</taxon>
    </lineage>
</organism>
<dbReference type="InterPro" id="IPR007753">
    <property type="entry name" value="Orbi_VP4"/>
</dbReference>
<accession>A0A0A0RCM0</accession>
<dbReference type="Pfam" id="PF05059">
    <property type="entry name" value="Orbi_VP4"/>
    <property type="match status" value="1"/>
</dbReference>
<dbReference type="InterPro" id="IPR029063">
    <property type="entry name" value="SAM-dependent_MTases_sf"/>
</dbReference>